<dbReference type="RefSeq" id="WP_341418123.1">
    <property type="nucleotide sequence ID" value="NZ_JBBPCC010000018.1"/>
</dbReference>
<dbReference type="PROSITE" id="PS51257">
    <property type="entry name" value="PROKAR_LIPOPROTEIN"/>
    <property type="match status" value="1"/>
</dbReference>
<dbReference type="Proteomes" id="UP001469365">
    <property type="component" value="Unassembled WGS sequence"/>
</dbReference>
<evidence type="ECO:0000256" key="2">
    <source>
        <dbReference type="SAM" id="SignalP"/>
    </source>
</evidence>
<sequence length="138" mass="15179">MRYRLFLMALSVALMAGCEHAERSKSTASHSEGLAQSTSNPTAQGMIKRNADADLFQWNGIVYVNASDIEWVQEADLTPGKSVGIIKKTYEAGIAFEDGMATKLPVHTEVFEPIKKNGLILIVKVHDKEIRYLGLVEG</sequence>
<organism evidence="3 4">
    <name type="scientific">Paenibacillus filicis</name>
    <dbReference type="NCBI Taxonomy" id="669464"/>
    <lineage>
        <taxon>Bacteria</taxon>
        <taxon>Bacillati</taxon>
        <taxon>Bacillota</taxon>
        <taxon>Bacilli</taxon>
        <taxon>Bacillales</taxon>
        <taxon>Paenibacillaceae</taxon>
        <taxon>Paenibacillus</taxon>
    </lineage>
</organism>
<evidence type="ECO:0000313" key="4">
    <source>
        <dbReference type="Proteomes" id="UP001469365"/>
    </source>
</evidence>
<reference evidence="3 4" key="1">
    <citation type="submission" date="2024-04" db="EMBL/GenBank/DDBJ databases">
        <title>draft genome sequnece of Paenibacillus filicis.</title>
        <authorList>
            <person name="Kim D.-U."/>
        </authorList>
    </citation>
    <scope>NUCLEOTIDE SEQUENCE [LARGE SCALE GENOMIC DNA]</scope>
    <source>
        <strain evidence="3 4">KACC14197</strain>
    </source>
</reference>
<gene>
    <name evidence="3" type="ORF">WMW72_24050</name>
</gene>
<protein>
    <recommendedName>
        <fullName evidence="5">Lipoprotein</fullName>
    </recommendedName>
</protein>
<accession>A0ABU9DQ58</accession>
<feature type="signal peptide" evidence="2">
    <location>
        <begin position="1"/>
        <end position="21"/>
    </location>
</feature>
<feature type="compositionally biased region" description="Polar residues" evidence="1">
    <location>
        <begin position="26"/>
        <end position="43"/>
    </location>
</feature>
<feature type="chain" id="PRO_5045806190" description="Lipoprotein" evidence="2">
    <location>
        <begin position="22"/>
        <end position="138"/>
    </location>
</feature>
<keyword evidence="4" id="KW-1185">Reference proteome</keyword>
<name>A0ABU9DQ58_9BACL</name>
<keyword evidence="2" id="KW-0732">Signal</keyword>
<dbReference type="EMBL" id="JBBPCC010000018">
    <property type="protein sequence ID" value="MEK8130982.1"/>
    <property type="molecule type" value="Genomic_DNA"/>
</dbReference>
<comment type="caution">
    <text evidence="3">The sequence shown here is derived from an EMBL/GenBank/DDBJ whole genome shotgun (WGS) entry which is preliminary data.</text>
</comment>
<feature type="region of interest" description="Disordered" evidence="1">
    <location>
        <begin position="24"/>
        <end position="43"/>
    </location>
</feature>
<proteinExistence type="predicted"/>
<evidence type="ECO:0008006" key="5">
    <source>
        <dbReference type="Google" id="ProtNLM"/>
    </source>
</evidence>
<evidence type="ECO:0000256" key="1">
    <source>
        <dbReference type="SAM" id="MobiDB-lite"/>
    </source>
</evidence>
<evidence type="ECO:0000313" key="3">
    <source>
        <dbReference type="EMBL" id="MEK8130982.1"/>
    </source>
</evidence>